<sequence length="221" mass="24187">MWTNYNYYNPNPHSASSMSSLNFRHQKRRMDLTDLQPPKPSKIRVTEEVMASQLDGIHLSNTYTSHGTHETPDSAVPSTSGVNFSSSGNLSDAILHPSAKLTICDELKGLKDSLSLSLLPKLMEPEKPTRALILWQPPTGDLGKFWTPVDKNDNNDTEQKRVKPADPELSKDSPSTSSASSSTMDVAPPLPTPAANSSTMDVELENNNTEMICAYSATRAI</sequence>
<reference evidence="2 3" key="1">
    <citation type="submission" date="2023-09" db="EMBL/GenBank/DDBJ databases">
        <title>Nesidiocoris tenuis whole genome shotgun sequence.</title>
        <authorList>
            <person name="Shibata T."/>
            <person name="Shimoda M."/>
            <person name="Kobayashi T."/>
            <person name="Uehara T."/>
        </authorList>
    </citation>
    <scope>NUCLEOTIDE SEQUENCE [LARGE SCALE GENOMIC DNA]</scope>
    <source>
        <strain evidence="2 3">Japan</strain>
    </source>
</reference>
<evidence type="ECO:0000313" key="3">
    <source>
        <dbReference type="Proteomes" id="UP001307889"/>
    </source>
</evidence>
<accession>A0ABN7BCJ2</accession>
<dbReference type="EMBL" id="AP028920">
    <property type="protein sequence ID" value="BET01400.1"/>
    <property type="molecule type" value="Genomic_DNA"/>
</dbReference>
<dbReference type="Proteomes" id="UP001307889">
    <property type="component" value="Chromosome 12"/>
</dbReference>
<gene>
    <name evidence="2" type="ORF">NTJ_14216</name>
</gene>
<proteinExistence type="predicted"/>
<name>A0ABN7BCJ2_9HEMI</name>
<feature type="compositionally biased region" description="Basic and acidic residues" evidence="1">
    <location>
        <begin position="150"/>
        <end position="171"/>
    </location>
</feature>
<feature type="region of interest" description="Disordered" evidence="1">
    <location>
        <begin position="61"/>
        <end position="82"/>
    </location>
</feature>
<feature type="compositionally biased region" description="Low complexity" evidence="1">
    <location>
        <begin position="172"/>
        <end position="182"/>
    </location>
</feature>
<evidence type="ECO:0000256" key="1">
    <source>
        <dbReference type="SAM" id="MobiDB-lite"/>
    </source>
</evidence>
<evidence type="ECO:0000313" key="2">
    <source>
        <dbReference type="EMBL" id="BET01400.1"/>
    </source>
</evidence>
<organism evidence="2 3">
    <name type="scientific">Nesidiocoris tenuis</name>
    <dbReference type="NCBI Taxonomy" id="355587"/>
    <lineage>
        <taxon>Eukaryota</taxon>
        <taxon>Metazoa</taxon>
        <taxon>Ecdysozoa</taxon>
        <taxon>Arthropoda</taxon>
        <taxon>Hexapoda</taxon>
        <taxon>Insecta</taxon>
        <taxon>Pterygota</taxon>
        <taxon>Neoptera</taxon>
        <taxon>Paraneoptera</taxon>
        <taxon>Hemiptera</taxon>
        <taxon>Heteroptera</taxon>
        <taxon>Panheteroptera</taxon>
        <taxon>Cimicomorpha</taxon>
        <taxon>Miridae</taxon>
        <taxon>Dicyphina</taxon>
        <taxon>Nesidiocoris</taxon>
    </lineage>
</organism>
<feature type="region of interest" description="Disordered" evidence="1">
    <location>
        <begin position="144"/>
        <end position="201"/>
    </location>
</feature>
<protein>
    <submittedName>
        <fullName evidence="2">Uncharacterized protein</fullName>
    </submittedName>
</protein>
<keyword evidence="3" id="KW-1185">Reference proteome</keyword>